<feature type="transmembrane region" description="Helical" evidence="1">
    <location>
        <begin position="6"/>
        <end position="24"/>
    </location>
</feature>
<dbReference type="InterPro" id="IPR051675">
    <property type="entry name" value="Endo/Exo/Phosphatase_dom_1"/>
</dbReference>
<keyword evidence="1" id="KW-1133">Transmembrane helix</keyword>
<dbReference type="AlphaFoldDB" id="A0A2G9XC72"/>
<gene>
    <name evidence="3" type="ORF">COX53_01770</name>
</gene>
<dbReference type="InterPro" id="IPR019554">
    <property type="entry name" value="Soluble_ligand-bd"/>
</dbReference>
<dbReference type="GO" id="GO:0015628">
    <property type="term" value="P:protein secretion by the type II secretion system"/>
    <property type="evidence" value="ECO:0007669"/>
    <property type="project" value="TreeGrafter"/>
</dbReference>
<proteinExistence type="predicted"/>
<dbReference type="Pfam" id="PF12836">
    <property type="entry name" value="HHH_3"/>
    <property type="match status" value="1"/>
</dbReference>
<name>A0A2G9XC72_UNCKA</name>
<sequence length="191" mass="20345">MFSKNYLFFILGVLAGVLGLLIFYSPKKCEPVIFTKAEDCGGVVSGVSSEIVIDVSGAVKNPGVYKLPQGARVSDALKSAGDVLPDDVNKEFLSKNVNLAQVLQDGAKLYIPFAGDLSQLPHFGSGVVVSKGVNINTASEGELADKLMGIGSAYAKNIVGGRPYSKIEELYEKNIIPKSTFEKIKGEITIQ</sequence>
<dbReference type="EMBL" id="PCQY01000022">
    <property type="protein sequence ID" value="PIP04575.1"/>
    <property type="molecule type" value="Genomic_DNA"/>
</dbReference>
<evidence type="ECO:0000313" key="4">
    <source>
        <dbReference type="Proteomes" id="UP000231388"/>
    </source>
</evidence>
<dbReference type="Gene3D" id="3.10.560.10">
    <property type="entry name" value="Outer membrane lipoprotein wza domain like"/>
    <property type="match status" value="1"/>
</dbReference>
<evidence type="ECO:0000259" key="2">
    <source>
        <dbReference type="Pfam" id="PF10531"/>
    </source>
</evidence>
<comment type="caution">
    <text evidence="3">The sequence shown here is derived from an EMBL/GenBank/DDBJ whole genome shotgun (WGS) entry which is preliminary data.</text>
</comment>
<accession>A0A2G9XC72</accession>
<reference evidence="3 4" key="1">
    <citation type="submission" date="2017-09" db="EMBL/GenBank/DDBJ databases">
        <title>Depth-based differentiation of microbial function through sediment-hosted aquifers and enrichment of novel symbionts in the deep terrestrial subsurface.</title>
        <authorList>
            <person name="Probst A.J."/>
            <person name="Ladd B."/>
            <person name="Jarett J.K."/>
            <person name="Geller-Mcgrath D.E."/>
            <person name="Sieber C.M."/>
            <person name="Emerson J.B."/>
            <person name="Anantharaman K."/>
            <person name="Thomas B.C."/>
            <person name="Malmstrom R."/>
            <person name="Stieglmeier M."/>
            <person name="Klingl A."/>
            <person name="Woyke T."/>
            <person name="Ryan C.M."/>
            <person name="Banfield J.F."/>
        </authorList>
    </citation>
    <scope>NUCLEOTIDE SEQUENCE [LARGE SCALE GENOMIC DNA]</scope>
    <source>
        <strain evidence="3">CG23_combo_of_CG06-09_8_20_14_all_40_14</strain>
    </source>
</reference>
<evidence type="ECO:0000313" key="3">
    <source>
        <dbReference type="EMBL" id="PIP04575.1"/>
    </source>
</evidence>
<dbReference type="PANTHER" id="PTHR21180">
    <property type="entry name" value="ENDONUCLEASE/EXONUCLEASE/PHOSPHATASE FAMILY DOMAIN-CONTAINING PROTEIN 1"/>
    <property type="match status" value="1"/>
</dbReference>
<dbReference type="PANTHER" id="PTHR21180:SF32">
    <property type="entry name" value="ENDONUCLEASE_EXONUCLEASE_PHOSPHATASE FAMILY DOMAIN-CONTAINING PROTEIN 1"/>
    <property type="match status" value="1"/>
</dbReference>
<dbReference type="SUPFAM" id="SSF81585">
    <property type="entry name" value="PsbU/PolX domain-like"/>
    <property type="match status" value="1"/>
</dbReference>
<dbReference type="GO" id="GO:0015627">
    <property type="term" value="C:type II protein secretion system complex"/>
    <property type="evidence" value="ECO:0007669"/>
    <property type="project" value="TreeGrafter"/>
</dbReference>
<organism evidence="3 4">
    <name type="scientific">candidate division WWE3 bacterium CG23_combo_of_CG06-09_8_20_14_all_40_14</name>
    <dbReference type="NCBI Taxonomy" id="1975095"/>
    <lineage>
        <taxon>Bacteria</taxon>
        <taxon>Katanobacteria</taxon>
    </lineage>
</organism>
<feature type="domain" description="Soluble ligand binding" evidence="2">
    <location>
        <begin position="52"/>
        <end position="81"/>
    </location>
</feature>
<protein>
    <recommendedName>
        <fullName evidence="2">Soluble ligand binding domain-containing protein</fullName>
    </recommendedName>
</protein>
<dbReference type="Pfam" id="PF10531">
    <property type="entry name" value="SLBB"/>
    <property type="match status" value="1"/>
</dbReference>
<dbReference type="Proteomes" id="UP000231388">
    <property type="component" value="Unassembled WGS sequence"/>
</dbReference>
<evidence type="ECO:0000256" key="1">
    <source>
        <dbReference type="SAM" id="Phobius"/>
    </source>
</evidence>
<dbReference type="Gene3D" id="1.10.150.320">
    <property type="entry name" value="Photosystem II 12 kDa extrinsic protein"/>
    <property type="match status" value="1"/>
</dbReference>
<keyword evidence="1" id="KW-0812">Transmembrane</keyword>
<keyword evidence="1" id="KW-0472">Membrane</keyword>